<gene>
    <name evidence="1" type="ORF">GC097_02570</name>
</gene>
<dbReference type="EMBL" id="WHNZ01000010">
    <property type="protein sequence ID" value="NOU98906.1"/>
    <property type="molecule type" value="Genomic_DNA"/>
</dbReference>
<evidence type="ECO:0000313" key="2">
    <source>
        <dbReference type="Proteomes" id="UP000618579"/>
    </source>
</evidence>
<sequence length="60" mass="7064">MAKTVIKDDEAWIREVHREHLNVNLWIILDEVFHDGAEAFRLVEIVDLVWCKPVVYSKSS</sequence>
<keyword evidence="2" id="KW-1185">Reference proteome</keyword>
<name>A0ABX1ZFP8_9BACL</name>
<organism evidence="1 2">
    <name type="scientific">Paenibacillus planticolens</name>
    <dbReference type="NCBI Taxonomy" id="2654976"/>
    <lineage>
        <taxon>Bacteria</taxon>
        <taxon>Bacillati</taxon>
        <taxon>Bacillota</taxon>
        <taxon>Bacilli</taxon>
        <taxon>Bacillales</taxon>
        <taxon>Paenibacillaceae</taxon>
        <taxon>Paenibacillus</taxon>
    </lineage>
</organism>
<accession>A0ABX1ZFP8</accession>
<reference evidence="1 2" key="1">
    <citation type="submission" date="2019-10" db="EMBL/GenBank/DDBJ databases">
        <title>Description of Paenibacillus pedi sp. nov.</title>
        <authorList>
            <person name="Carlier A."/>
            <person name="Qi S."/>
        </authorList>
    </citation>
    <scope>NUCLEOTIDE SEQUENCE [LARGE SCALE GENOMIC DNA]</scope>
    <source>
        <strain evidence="1 2">LMG 31457</strain>
    </source>
</reference>
<dbReference type="RefSeq" id="WP_171681803.1">
    <property type="nucleotide sequence ID" value="NZ_WHNZ01000010.1"/>
</dbReference>
<dbReference type="Proteomes" id="UP000618579">
    <property type="component" value="Unassembled WGS sequence"/>
</dbReference>
<evidence type="ECO:0000313" key="1">
    <source>
        <dbReference type="EMBL" id="NOU98906.1"/>
    </source>
</evidence>
<proteinExistence type="predicted"/>
<comment type="caution">
    <text evidence="1">The sequence shown here is derived from an EMBL/GenBank/DDBJ whole genome shotgun (WGS) entry which is preliminary data.</text>
</comment>
<protein>
    <submittedName>
        <fullName evidence="1">Uncharacterized protein</fullName>
    </submittedName>
</protein>